<evidence type="ECO:0000313" key="7">
    <source>
        <dbReference type="EMBL" id="CAE10838.1"/>
    </source>
</evidence>
<feature type="transmembrane region" description="Helical" evidence="6">
    <location>
        <begin position="74"/>
        <end position="93"/>
    </location>
</feature>
<dbReference type="Pfam" id="PF01810">
    <property type="entry name" value="LysE"/>
    <property type="match status" value="1"/>
</dbReference>
<feature type="transmembrane region" description="Helical" evidence="6">
    <location>
        <begin position="146"/>
        <end position="169"/>
    </location>
</feature>
<dbReference type="EMBL" id="BX571661">
    <property type="protein sequence ID" value="CAE10838.1"/>
    <property type="molecule type" value="Genomic_DNA"/>
</dbReference>
<dbReference type="AlphaFoldDB" id="Q7M881"/>
<comment type="subcellular location">
    <subcellularLocation>
        <location evidence="1">Cell membrane</location>
        <topology evidence="1">Multi-pass membrane protein</topology>
    </subcellularLocation>
</comment>
<dbReference type="RefSeq" id="WP_011139621.1">
    <property type="nucleotide sequence ID" value="NC_005090.1"/>
</dbReference>
<name>Q7M881_WOLSU</name>
<keyword evidence="2" id="KW-1003">Cell membrane</keyword>
<keyword evidence="3 6" id="KW-0812">Transmembrane</keyword>
<evidence type="ECO:0000256" key="5">
    <source>
        <dbReference type="ARBA" id="ARBA00023136"/>
    </source>
</evidence>
<dbReference type="GO" id="GO:0005886">
    <property type="term" value="C:plasma membrane"/>
    <property type="evidence" value="ECO:0007669"/>
    <property type="project" value="UniProtKB-SubCell"/>
</dbReference>
<sequence length="208" mass="22956">MLDIHDFWLFVLSGLLLNLTPGVDTLYVLSSSLARGFKGGFIASLGIGMGCLVHVMAATVGLSAILMASATTFMVVKTIGALYLVYLGVKLILLRSTPSLVEKSATRSLRVIFWQGFLTNVLNPKVALFFLAFLPQFVDAQGSHKVLSMLFLGAVFTFNGVLWSIFLAWSATTFTHKLQRHALIMAWFYKIIGALFIYLGVRLWLQKA</sequence>
<evidence type="ECO:0000256" key="1">
    <source>
        <dbReference type="ARBA" id="ARBA00004651"/>
    </source>
</evidence>
<feature type="transmembrane region" description="Helical" evidence="6">
    <location>
        <begin position="113"/>
        <end position="134"/>
    </location>
</feature>
<dbReference type="STRING" id="273121.WS1823"/>
<evidence type="ECO:0000256" key="6">
    <source>
        <dbReference type="SAM" id="Phobius"/>
    </source>
</evidence>
<proteinExistence type="predicted"/>
<dbReference type="GO" id="GO:0015171">
    <property type="term" value="F:amino acid transmembrane transporter activity"/>
    <property type="evidence" value="ECO:0007669"/>
    <property type="project" value="TreeGrafter"/>
</dbReference>
<dbReference type="eggNOG" id="COG1280">
    <property type="taxonomic scope" value="Bacteria"/>
</dbReference>
<feature type="transmembrane region" description="Helical" evidence="6">
    <location>
        <begin position="7"/>
        <end position="29"/>
    </location>
</feature>
<organism evidence="8">
    <name type="scientific">Wolinella succinogenes (strain ATCC 29543 / DSM 1740 / CCUG 13145 / JCM 31913 / LMG 7466 / NCTC 11488 / FDC 602W)</name>
    <name type="common">Vibrio succinogenes</name>
    <dbReference type="NCBI Taxonomy" id="273121"/>
    <lineage>
        <taxon>Bacteria</taxon>
        <taxon>Pseudomonadati</taxon>
        <taxon>Campylobacterota</taxon>
        <taxon>Epsilonproteobacteria</taxon>
        <taxon>Campylobacterales</taxon>
        <taxon>Helicobacteraceae</taxon>
        <taxon>Wolinella</taxon>
    </lineage>
</organism>
<dbReference type="Proteomes" id="UP000000422">
    <property type="component" value="Chromosome"/>
</dbReference>
<evidence type="ECO:0000313" key="8">
    <source>
        <dbReference type="Proteomes" id="UP000000422"/>
    </source>
</evidence>
<dbReference type="HOGENOM" id="CLU_079569_3_1_7"/>
<feature type="transmembrane region" description="Helical" evidence="6">
    <location>
        <begin position="41"/>
        <end position="67"/>
    </location>
</feature>
<dbReference type="PANTHER" id="PTHR30086:SF20">
    <property type="entry name" value="ARGININE EXPORTER PROTEIN ARGO-RELATED"/>
    <property type="match status" value="1"/>
</dbReference>
<dbReference type="KEGG" id="wsu:WS1823"/>
<keyword evidence="8" id="KW-1185">Reference proteome</keyword>
<dbReference type="PIRSF" id="PIRSF006324">
    <property type="entry name" value="LeuE"/>
    <property type="match status" value="1"/>
</dbReference>
<protein>
    <submittedName>
        <fullName evidence="7">TRANSPORTER TRANSMEMBRANE PROTEIN-Putative threonine efflux protein</fullName>
    </submittedName>
</protein>
<keyword evidence="4 6" id="KW-1133">Transmembrane helix</keyword>
<dbReference type="InterPro" id="IPR001123">
    <property type="entry name" value="LeuE-type"/>
</dbReference>
<dbReference type="PANTHER" id="PTHR30086">
    <property type="entry name" value="ARGININE EXPORTER PROTEIN ARGO"/>
    <property type="match status" value="1"/>
</dbReference>
<gene>
    <name evidence="7" type="ordered locus">WS1823</name>
</gene>
<evidence type="ECO:0000256" key="3">
    <source>
        <dbReference type="ARBA" id="ARBA00022692"/>
    </source>
</evidence>
<accession>Q7M881</accession>
<evidence type="ECO:0000256" key="4">
    <source>
        <dbReference type="ARBA" id="ARBA00022989"/>
    </source>
</evidence>
<reference evidence="7 8" key="1">
    <citation type="journal article" date="2003" name="Proc. Natl. Acad. Sci. U.S.A.">
        <title>Complete genome sequence and analysis of Wolinella succinogenes.</title>
        <authorList>
            <person name="Baar C."/>
            <person name="Eppinger M."/>
            <person name="Raddatz G."/>
            <person name="Simon JM."/>
            <person name="Lanz C."/>
            <person name="Klimmek O."/>
            <person name="Nandakumar R."/>
            <person name="Gross R."/>
            <person name="Rosinus A."/>
            <person name="Keller H."/>
            <person name="Jagtap P."/>
            <person name="Linke B."/>
            <person name="Meyer F."/>
            <person name="Lederer H."/>
            <person name="Schuster S.C."/>
        </authorList>
    </citation>
    <scope>NUCLEOTIDE SEQUENCE [LARGE SCALE GENOMIC DNA]</scope>
    <source>
        <strain evidence="8">ATCC 29543 / DSM 1740 / CCUG 13145 / JCM 31913 / LMG 7466 / NCTC 11488 / FDC 602W</strain>
    </source>
</reference>
<keyword evidence="5 6" id="KW-0472">Membrane</keyword>
<feature type="transmembrane region" description="Helical" evidence="6">
    <location>
        <begin position="181"/>
        <end position="205"/>
    </location>
</feature>
<evidence type="ECO:0000256" key="2">
    <source>
        <dbReference type="ARBA" id="ARBA00022475"/>
    </source>
</evidence>